<dbReference type="GO" id="GO:0032968">
    <property type="term" value="P:positive regulation of transcription elongation by RNA polymerase II"/>
    <property type="evidence" value="ECO:0007669"/>
    <property type="project" value="TreeGrafter"/>
</dbReference>
<feature type="domain" description="OCEL" evidence="8">
    <location>
        <begin position="285"/>
        <end position="394"/>
    </location>
</feature>
<evidence type="ECO:0000256" key="3">
    <source>
        <dbReference type="ARBA" id="ARBA00023015"/>
    </source>
</evidence>
<dbReference type="GO" id="GO:0006368">
    <property type="term" value="P:transcription elongation by RNA polymerase II"/>
    <property type="evidence" value="ECO:0007669"/>
    <property type="project" value="InterPro"/>
</dbReference>
<feature type="compositionally biased region" description="Low complexity" evidence="7">
    <location>
        <begin position="265"/>
        <end position="279"/>
    </location>
</feature>
<evidence type="ECO:0000256" key="1">
    <source>
        <dbReference type="ARBA" id="ARBA00004123"/>
    </source>
</evidence>
<accession>A0A915E1W2</accession>
<dbReference type="GO" id="GO:0042795">
    <property type="term" value="P:snRNA transcription by RNA polymerase II"/>
    <property type="evidence" value="ECO:0007669"/>
    <property type="project" value="TreeGrafter"/>
</dbReference>
<dbReference type="AlphaFoldDB" id="A0A915E1W2"/>
<sequence length="418" mass="47347">MLVDGKVRGREFSELVTEDRHKSSVIIKLTDECSAAIHEAVKNKQRLRMHYTRDACIVEIGDPDSADFKRFSCSVSSIHQPVDGVYYDAANERYQTISAVDTKFQVKATDKSFADTREKTQKLLEEQQKRKTMDLTQQQKGCLVLKPSKPKSEARAWSLPQAFQCFGSWKFTQCQACCSQTSGTFCQHHAKSRTKIAISTQASGTQQDLSPPPPPAISSTASVPIRTSPNNSTSAPVSNQFKKRYFGERPEDSSHMIARKKRNESGTSSSASASGSSSTEVSPPDFYQKVYGEIESLYDAKKYHEIFSTEYPEYYECYKTLSAVANEFHELERALKATQIGTPNHNKMEEAIQSKFAKYQQDQEFLNRRQKHADLRSKLDVLKQRIASWKTTVQMVVRRTREKRPTLKTIAAQSVCRT</sequence>
<dbReference type="InterPro" id="IPR031176">
    <property type="entry name" value="ELL/occludin"/>
</dbReference>
<evidence type="ECO:0000259" key="8">
    <source>
        <dbReference type="PROSITE" id="PS51980"/>
    </source>
</evidence>
<dbReference type="Gene3D" id="6.10.140.340">
    <property type="match status" value="1"/>
</dbReference>
<feature type="compositionally biased region" description="Basic and acidic residues" evidence="7">
    <location>
        <begin position="245"/>
        <end position="254"/>
    </location>
</feature>
<dbReference type="GO" id="GO:0008023">
    <property type="term" value="C:transcription elongation factor complex"/>
    <property type="evidence" value="ECO:0007669"/>
    <property type="project" value="InterPro"/>
</dbReference>
<feature type="compositionally biased region" description="Polar residues" evidence="7">
    <location>
        <begin position="227"/>
        <end position="240"/>
    </location>
</feature>
<dbReference type="PROSITE" id="PS51980">
    <property type="entry name" value="OCEL"/>
    <property type="match status" value="1"/>
</dbReference>
<dbReference type="InterPro" id="IPR019464">
    <property type="entry name" value="ELL_N"/>
</dbReference>
<organism evidence="9 10">
    <name type="scientific">Ditylenchus dipsaci</name>
    <dbReference type="NCBI Taxonomy" id="166011"/>
    <lineage>
        <taxon>Eukaryota</taxon>
        <taxon>Metazoa</taxon>
        <taxon>Ecdysozoa</taxon>
        <taxon>Nematoda</taxon>
        <taxon>Chromadorea</taxon>
        <taxon>Rhabditida</taxon>
        <taxon>Tylenchina</taxon>
        <taxon>Tylenchomorpha</taxon>
        <taxon>Sphaerularioidea</taxon>
        <taxon>Anguinidae</taxon>
        <taxon>Anguininae</taxon>
        <taxon>Ditylenchus</taxon>
    </lineage>
</organism>
<proteinExistence type="inferred from homology"/>
<dbReference type="Pfam" id="PF07303">
    <property type="entry name" value="Occludin_ELL"/>
    <property type="match status" value="1"/>
</dbReference>
<dbReference type="WBParaSite" id="jg25325">
    <property type="protein sequence ID" value="jg25325"/>
    <property type="gene ID" value="jg25325"/>
</dbReference>
<evidence type="ECO:0000256" key="7">
    <source>
        <dbReference type="SAM" id="MobiDB-lite"/>
    </source>
</evidence>
<evidence type="ECO:0000313" key="9">
    <source>
        <dbReference type="Proteomes" id="UP000887574"/>
    </source>
</evidence>
<feature type="region of interest" description="Disordered" evidence="7">
    <location>
        <begin position="200"/>
        <end position="284"/>
    </location>
</feature>
<name>A0A915E1W2_9BILA</name>
<keyword evidence="5" id="KW-0539">Nucleus</keyword>
<comment type="subcellular location">
    <subcellularLocation>
        <location evidence="1">Nucleus</location>
    </subcellularLocation>
</comment>
<evidence type="ECO:0000313" key="10">
    <source>
        <dbReference type="WBParaSite" id="jg25325"/>
    </source>
</evidence>
<comment type="similarity">
    <text evidence="2 6">Belongs to the ELL/occludin family.</text>
</comment>
<keyword evidence="4" id="KW-0804">Transcription</keyword>
<reference evidence="10" key="1">
    <citation type="submission" date="2022-11" db="UniProtKB">
        <authorList>
            <consortium name="WormBaseParasite"/>
        </authorList>
    </citation>
    <scope>IDENTIFICATION</scope>
</reference>
<dbReference type="SUPFAM" id="SSF144292">
    <property type="entry name" value="occludin/ELL-like"/>
    <property type="match status" value="1"/>
</dbReference>
<keyword evidence="3" id="KW-0805">Transcription regulation</keyword>
<dbReference type="PANTHER" id="PTHR23288:SF17">
    <property type="entry name" value="RNA POLYMERASE II ELONGATION FACTOR ELL"/>
    <property type="match status" value="1"/>
</dbReference>
<feature type="compositionally biased region" description="Polar residues" evidence="7">
    <location>
        <begin position="200"/>
        <end position="209"/>
    </location>
</feature>
<dbReference type="Proteomes" id="UP000887574">
    <property type="component" value="Unplaced"/>
</dbReference>
<keyword evidence="9" id="KW-1185">Reference proteome</keyword>
<evidence type="ECO:0000256" key="2">
    <source>
        <dbReference type="ARBA" id="ARBA00009171"/>
    </source>
</evidence>
<evidence type="ECO:0000256" key="5">
    <source>
        <dbReference type="ARBA" id="ARBA00023242"/>
    </source>
</evidence>
<dbReference type="PANTHER" id="PTHR23288">
    <property type="entry name" value="OCCLUDIN AND RNA POLYMERASE II ELONGATION FACTOR ELL"/>
    <property type="match status" value="1"/>
</dbReference>
<dbReference type="Pfam" id="PF10390">
    <property type="entry name" value="ELL"/>
    <property type="match status" value="1"/>
</dbReference>
<dbReference type="InterPro" id="IPR010844">
    <property type="entry name" value="Occludin_ELL"/>
</dbReference>
<protein>
    <submittedName>
        <fullName evidence="10">OCEL domain-containing protein</fullName>
    </submittedName>
</protein>
<evidence type="ECO:0000256" key="4">
    <source>
        <dbReference type="ARBA" id="ARBA00023163"/>
    </source>
</evidence>
<evidence type="ECO:0000256" key="6">
    <source>
        <dbReference type="PROSITE-ProRule" id="PRU01324"/>
    </source>
</evidence>
<dbReference type="GO" id="GO:0000987">
    <property type="term" value="F:cis-regulatory region sequence-specific DNA binding"/>
    <property type="evidence" value="ECO:0007669"/>
    <property type="project" value="TreeGrafter"/>
</dbReference>